<dbReference type="AlphaFoldDB" id="A0ABD1AV97"/>
<feature type="compositionally biased region" description="Basic and acidic residues" evidence="1">
    <location>
        <begin position="101"/>
        <end position="110"/>
    </location>
</feature>
<organism evidence="2 3">
    <name type="scientific">Cardamine amara subsp. amara</name>
    <dbReference type="NCBI Taxonomy" id="228776"/>
    <lineage>
        <taxon>Eukaryota</taxon>
        <taxon>Viridiplantae</taxon>
        <taxon>Streptophyta</taxon>
        <taxon>Embryophyta</taxon>
        <taxon>Tracheophyta</taxon>
        <taxon>Spermatophyta</taxon>
        <taxon>Magnoliopsida</taxon>
        <taxon>eudicotyledons</taxon>
        <taxon>Gunneridae</taxon>
        <taxon>Pentapetalae</taxon>
        <taxon>rosids</taxon>
        <taxon>malvids</taxon>
        <taxon>Brassicales</taxon>
        <taxon>Brassicaceae</taxon>
        <taxon>Cardamineae</taxon>
        <taxon>Cardamine</taxon>
    </lineage>
</organism>
<reference evidence="2 3" key="1">
    <citation type="submission" date="2024-04" db="EMBL/GenBank/DDBJ databases">
        <title>Genome assembly C_amara_ONT_v2.</title>
        <authorList>
            <person name="Yant L."/>
            <person name="Moore C."/>
            <person name="Slenker M."/>
        </authorList>
    </citation>
    <scope>NUCLEOTIDE SEQUENCE [LARGE SCALE GENOMIC DNA]</scope>
    <source>
        <tissue evidence="2">Leaf</tissue>
    </source>
</reference>
<proteinExistence type="predicted"/>
<comment type="caution">
    <text evidence="2">The sequence shown here is derived from an EMBL/GenBank/DDBJ whole genome shotgun (WGS) entry which is preliminary data.</text>
</comment>
<feature type="compositionally biased region" description="Acidic residues" evidence="1">
    <location>
        <begin position="53"/>
        <end position="65"/>
    </location>
</feature>
<keyword evidence="3" id="KW-1185">Reference proteome</keyword>
<dbReference type="Proteomes" id="UP001558713">
    <property type="component" value="Unassembled WGS sequence"/>
</dbReference>
<gene>
    <name evidence="2" type="ORF">V5N11_010671</name>
</gene>
<protein>
    <submittedName>
        <fullName evidence="2">Uncharacterized protein</fullName>
    </submittedName>
</protein>
<evidence type="ECO:0000313" key="3">
    <source>
        <dbReference type="Proteomes" id="UP001558713"/>
    </source>
</evidence>
<name>A0ABD1AV97_CARAN</name>
<accession>A0ABD1AV97</accession>
<evidence type="ECO:0000256" key="1">
    <source>
        <dbReference type="SAM" id="MobiDB-lite"/>
    </source>
</evidence>
<feature type="region of interest" description="Disordered" evidence="1">
    <location>
        <begin position="88"/>
        <end position="110"/>
    </location>
</feature>
<evidence type="ECO:0000313" key="2">
    <source>
        <dbReference type="EMBL" id="KAL1210096.1"/>
    </source>
</evidence>
<sequence length="142" mass="15771">MGCGISRPETDEGGDLKIVNRPGSIGKGSETTDSLISDKELLESKNGEKTSKEEEDECKDEEEKGDELKISPASPSFRIYCVFSRDPNDSLADDMQPNKYISDENKKGKRQEAVGMKIRKRFYNVKKLLIPPNVPSSATNRG</sequence>
<feature type="compositionally biased region" description="Basic and acidic residues" evidence="1">
    <location>
        <begin position="36"/>
        <end position="52"/>
    </location>
</feature>
<feature type="region of interest" description="Disordered" evidence="1">
    <location>
        <begin position="1"/>
        <end position="71"/>
    </location>
</feature>
<dbReference type="EMBL" id="JBANAX010000401">
    <property type="protein sequence ID" value="KAL1210096.1"/>
    <property type="molecule type" value="Genomic_DNA"/>
</dbReference>